<feature type="region of interest" description="Disordered" evidence="2">
    <location>
        <begin position="410"/>
        <end position="431"/>
    </location>
</feature>
<feature type="region of interest" description="Disordered" evidence="2">
    <location>
        <begin position="858"/>
        <end position="1026"/>
    </location>
</feature>
<feature type="compositionally biased region" description="Low complexity" evidence="2">
    <location>
        <begin position="1008"/>
        <end position="1021"/>
    </location>
</feature>
<feature type="region of interest" description="Disordered" evidence="2">
    <location>
        <begin position="607"/>
        <end position="630"/>
    </location>
</feature>
<organism evidence="3 4">
    <name type="scientific">Oedothorax gibbosus</name>
    <dbReference type="NCBI Taxonomy" id="931172"/>
    <lineage>
        <taxon>Eukaryota</taxon>
        <taxon>Metazoa</taxon>
        <taxon>Ecdysozoa</taxon>
        <taxon>Arthropoda</taxon>
        <taxon>Chelicerata</taxon>
        <taxon>Arachnida</taxon>
        <taxon>Araneae</taxon>
        <taxon>Araneomorphae</taxon>
        <taxon>Entelegynae</taxon>
        <taxon>Araneoidea</taxon>
        <taxon>Linyphiidae</taxon>
        <taxon>Erigoninae</taxon>
        <taxon>Oedothorax</taxon>
    </lineage>
</organism>
<reference evidence="3 4" key="1">
    <citation type="journal article" date="2022" name="Nat. Ecol. Evol.">
        <title>A masculinizing supergene underlies an exaggerated male reproductive morph in a spider.</title>
        <authorList>
            <person name="Hendrickx F."/>
            <person name="De Corte Z."/>
            <person name="Sonet G."/>
            <person name="Van Belleghem S.M."/>
            <person name="Kostlbacher S."/>
            <person name="Vangestel C."/>
        </authorList>
    </citation>
    <scope>NUCLEOTIDE SEQUENCE [LARGE SCALE GENOMIC DNA]</scope>
    <source>
        <strain evidence="3">W744_W776</strain>
    </source>
</reference>
<feature type="compositionally biased region" description="Polar residues" evidence="2">
    <location>
        <begin position="363"/>
        <end position="392"/>
    </location>
</feature>
<dbReference type="EMBL" id="JAFNEN010000020">
    <property type="protein sequence ID" value="KAG8200064.1"/>
    <property type="molecule type" value="Genomic_DNA"/>
</dbReference>
<dbReference type="PROSITE" id="PS51155">
    <property type="entry name" value="CHIT_BIND_RR_2"/>
    <property type="match status" value="1"/>
</dbReference>
<sequence>MRTANLAAEKSRLEPQVILITALIGAVWTKGYPYEQTKIDDDDHGLINEDEVRPQYKKPVYQAQVEYNEGQDLIAEDEPEDIYQQKSVEAYPKTAHSYGGKLRPEDKQGNYKGSEIKHKKNSYESTKVSQEEYEIKAVSSDFGARLPSYNKKEAPKAYKTPELPSTKGIYKKKTSEEVYSGIGQKDIDAGIQESYKPKPSYKAPAQEQVEVELKYPSYKGGKGKSNDGYAPKHSIVDDGLRPGHYGSQGVYMGHSVYKPKEASGYAGYDNKHKSTNYQKPQTYGIYREGGKQDSSPHGSDSYNQGYGNTQYHKGQSNSGSYQHGGLDSSKHRQEQYGKSGYDDQHKISYGGSGSDYSGIGASNDNTHQSSKTNYDSYGANSGAHLQSGSGYKNSHDASYKSNANLGSNSNAGYGHSAGSGQKCNHNAHIGQKSSGIKTTGYSGYGASSGSHHQSGSGYKGGYEASHNGYKTSGVKSVGSSGYGINSGSQLQSGSGYKSGYDVSHNGYKSSGIKTTGSSGYGAISGTHLQSGSGYKGGNEASHNGYKSSGIKSTGSSGYGISSGSHLQAGSGYKSGDDASHSGYKSTGIKSTGSSGYGISSGSHLQAGSGYKSGYDASHSGYKSSGVKSTGSSGYGIGSGSHLQSGSGYKGGYEASHSGYKSSGNHGIKTSLTSGYKGSSGSHSLTGSGYKSGIDGQKQYHTSSHSGSGQYGSGIKTGLSHTKAASNYGSSNLGGSAYERGHQQNIGHSYHTTKNTYVPSSYHNTNNDRYNTKNIKSSVPSGSYEQSAKSGIKSSSGYHGSNLGVSSYDKNQKKYEIGSSTYYPKENYEQPKYTQQKHVDEYLESGKIDDGISSAGYKGIGETYKGHPSPSKTSYPTYPKSSGSGIKGGYKTQKHPVEYKDKQEDKYQPQYGSNGASSIPYEPSKGYSVKGAPKTHPSSYEVSAKKSPYQPASPSHASNGYGYPSIKGSSDKYEPKKLEQKDLSYEAILGSPGTSSEGSGSGGYGFTSGGSPSSGYSGPVYGSDDKYEMSKPMPYEFKYDIKDDKHGSDHYREEKMDDNGYLTGRYGYKDPHGLYREVEYQASKDGFKVSSIKTNEPGTENQDPADVHFEVEEGHQSHY</sequence>
<dbReference type="GO" id="GO:0042302">
    <property type="term" value="F:structural constituent of cuticle"/>
    <property type="evidence" value="ECO:0007669"/>
    <property type="project" value="UniProtKB-UniRule"/>
</dbReference>
<feature type="compositionally biased region" description="Low complexity" evidence="2">
    <location>
        <begin position="619"/>
        <end position="630"/>
    </location>
</feature>
<proteinExistence type="predicted"/>
<feature type="compositionally biased region" description="Gly residues" evidence="2">
    <location>
        <begin position="998"/>
        <end position="1007"/>
    </location>
</feature>
<feature type="region of interest" description="Disordered" evidence="2">
    <location>
        <begin position="94"/>
        <end position="130"/>
    </location>
</feature>
<feature type="region of interest" description="Disordered" evidence="2">
    <location>
        <begin position="217"/>
        <end position="396"/>
    </location>
</feature>
<evidence type="ECO:0000256" key="2">
    <source>
        <dbReference type="SAM" id="MobiDB-lite"/>
    </source>
</evidence>
<gene>
    <name evidence="3" type="ORF">JTE90_001921</name>
</gene>
<evidence type="ECO:0000313" key="3">
    <source>
        <dbReference type="EMBL" id="KAG8200064.1"/>
    </source>
</evidence>
<feature type="region of interest" description="Disordered" evidence="2">
    <location>
        <begin position="533"/>
        <end position="552"/>
    </location>
</feature>
<evidence type="ECO:0000256" key="1">
    <source>
        <dbReference type="PROSITE-ProRule" id="PRU00497"/>
    </source>
</evidence>
<accession>A0AAV6VW88</accession>
<feature type="compositionally biased region" description="Low complexity" evidence="2">
    <location>
        <begin position="678"/>
        <end position="688"/>
    </location>
</feature>
<name>A0AAV6VW88_9ARAC</name>
<dbReference type="AlphaFoldDB" id="A0AAV6VW88"/>
<feature type="compositionally biased region" description="Low complexity" evidence="2">
    <location>
        <begin position="867"/>
        <end position="883"/>
    </location>
</feature>
<feature type="compositionally biased region" description="Basic and acidic residues" evidence="2">
    <location>
        <begin position="968"/>
        <end position="983"/>
    </location>
</feature>
<feature type="region of interest" description="Disordered" evidence="2">
    <location>
        <begin position="749"/>
        <end position="806"/>
    </location>
</feature>
<protein>
    <submittedName>
        <fullName evidence="3">Uncharacterized protein</fullName>
    </submittedName>
</protein>
<keyword evidence="4" id="KW-1185">Reference proteome</keyword>
<feature type="compositionally biased region" description="Low complexity" evidence="2">
    <location>
        <begin position="698"/>
        <end position="707"/>
    </location>
</feature>
<evidence type="ECO:0000313" key="4">
    <source>
        <dbReference type="Proteomes" id="UP000827092"/>
    </source>
</evidence>
<feature type="compositionally biased region" description="Polar residues" evidence="2">
    <location>
        <begin position="292"/>
        <end position="321"/>
    </location>
</feature>
<dbReference type="Proteomes" id="UP000827092">
    <property type="component" value="Unassembled WGS sequence"/>
</dbReference>
<dbReference type="InterPro" id="IPR000618">
    <property type="entry name" value="Insect_cuticle"/>
</dbReference>
<comment type="caution">
    <text evidence="3">The sequence shown here is derived from an EMBL/GenBank/DDBJ whole genome shotgun (WGS) entry which is preliminary data.</text>
</comment>
<feature type="region of interest" description="Disordered" evidence="2">
    <location>
        <begin position="673"/>
        <end position="714"/>
    </location>
</feature>
<feature type="compositionally biased region" description="Basic and acidic residues" evidence="2">
    <location>
        <begin position="894"/>
        <end position="906"/>
    </location>
</feature>
<keyword evidence="1" id="KW-0193">Cuticle</keyword>
<feature type="compositionally biased region" description="Basic and acidic residues" evidence="2">
    <location>
        <begin position="328"/>
        <end position="346"/>
    </location>
</feature>